<feature type="domain" description="Ribbon-helix-helix" evidence="1">
    <location>
        <begin position="38"/>
        <end position="88"/>
    </location>
</feature>
<reference evidence="2 3" key="1">
    <citation type="submission" date="2020-08" db="EMBL/GenBank/DDBJ databases">
        <title>Genome sequence of Rhizobiales bacterium strain IZ6.</title>
        <authorList>
            <person name="Nakai R."/>
            <person name="Naganuma T."/>
        </authorList>
    </citation>
    <scope>NUCLEOTIDE SEQUENCE [LARGE SCALE GENOMIC DNA]</scope>
    <source>
        <strain evidence="2 3">IZ6</strain>
    </source>
</reference>
<dbReference type="Gene3D" id="1.10.3990.20">
    <property type="entry name" value="protein bp1543"/>
    <property type="match status" value="1"/>
</dbReference>
<dbReference type="InterPro" id="IPR027373">
    <property type="entry name" value="RHH_dom"/>
</dbReference>
<evidence type="ECO:0000313" key="3">
    <source>
        <dbReference type="Proteomes" id="UP000515317"/>
    </source>
</evidence>
<dbReference type="Pfam" id="PF13467">
    <property type="entry name" value="RHH_4"/>
    <property type="match status" value="1"/>
</dbReference>
<organism evidence="2 3">
    <name type="scientific">Terrihabitans soli</name>
    <dbReference type="NCBI Taxonomy" id="708113"/>
    <lineage>
        <taxon>Bacteria</taxon>
        <taxon>Pseudomonadati</taxon>
        <taxon>Pseudomonadota</taxon>
        <taxon>Alphaproteobacteria</taxon>
        <taxon>Hyphomicrobiales</taxon>
        <taxon>Terrihabitans</taxon>
    </lineage>
</organism>
<accession>A0A6S6QQJ5</accession>
<dbReference type="RefSeq" id="WP_222876881.1">
    <property type="nucleotide sequence ID" value="NZ_AP023361.1"/>
</dbReference>
<name>A0A6S6QQJ5_9HYPH</name>
<proteinExistence type="predicted"/>
<dbReference type="Proteomes" id="UP000515317">
    <property type="component" value="Chromosome"/>
</dbReference>
<sequence length="212" mass="22925">MSTEAREPETGQPIVIPKAEDAATRFVAVRSGEFRRGLRLEEIYWRALKDVAASAGLNVGGLVRQVEEASGEDEGNATSRLRVLCLSWFMDRLARLQSLVHRNLAQNLVIASPSPAFALGPDRSIVAYNPHFLNLIQSRLAIAGAGAMAKNLRLALDVQISDLIPALQKSGNAPVGTGFVIGVDTQRFRGRMNAVLVPSGDRPVIVCFILPD</sequence>
<evidence type="ECO:0000259" key="1">
    <source>
        <dbReference type="Pfam" id="PF13467"/>
    </source>
</evidence>
<dbReference type="KEGG" id="tso:IZ6_09720"/>
<gene>
    <name evidence="2" type="ORF">IZ6_09720</name>
</gene>
<evidence type="ECO:0000313" key="2">
    <source>
        <dbReference type="EMBL" id="BCJ90237.1"/>
    </source>
</evidence>
<dbReference type="EMBL" id="AP023361">
    <property type="protein sequence ID" value="BCJ90237.1"/>
    <property type="molecule type" value="Genomic_DNA"/>
</dbReference>
<dbReference type="AlphaFoldDB" id="A0A6S6QQJ5"/>
<protein>
    <recommendedName>
        <fullName evidence="1">Ribbon-helix-helix domain-containing protein</fullName>
    </recommendedName>
</protein>
<dbReference type="InterPro" id="IPR038268">
    <property type="entry name" value="RHH_sf"/>
</dbReference>
<keyword evidence="3" id="KW-1185">Reference proteome</keyword>